<gene>
    <name evidence="1" type="ORF">HK103_002369</name>
</gene>
<organism evidence="1 2">
    <name type="scientific">Boothiomyces macroporosus</name>
    <dbReference type="NCBI Taxonomy" id="261099"/>
    <lineage>
        <taxon>Eukaryota</taxon>
        <taxon>Fungi</taxon>
        <taxon>Fungi incertae sedis</taxon>
        <taxon>Chytridiomycota</taxon>
        <taxon>Chytridiomycota incertae sedis</taxon>
        <taxon>Chytridiomycetes</taxon>
        <taxon>Rhizophydiales</taxon>
        <taxon>Terramycetaceae</taxon>
        <taxon>Boothiomyces</taxon>
    </lineage>
</organism>
<name>A0AAD5Y2L1_9FUNG</name>
<reference evidence="1" key="1">
    <citation type="submission" date="2020-05" db="EMBL/GenBank/DDBJ databases">
        <title>Phylogenomic resolution of chytrid fungi.</title>
        <authorList>
            <person name="Stajich J.E."/>
            <person name="Amses K."/>
            <person name="Simmons R."/>
            <person name="Seto K."/>
            <person name="Myers J."/>
            <person name="Bonds A."/>
            <person name="Quandt C.A."/>
            <person name="Barry K."/>
            <person name="Liu P."/>
            <person name="Grigoriev I."/>
            <person name="Longcore J.E."/>
            <person name="James T.Y."/>
        </authorList>
    </citation>
    <scope>NUCLEOTIDE SEQUENCE</scope>
    <source>
        <strain evidence="1">PLAUS21</strain>
    </source>
</reference>
<accession>A0AAD5Y2L1</accession>
<dbReference type="AlphaFoldDB" id="A0AAD5Y2L1"/>
<keyword evidence="2" id="KW-1185">Reference proteome</keyword>
<dbReference type="Proteomes" id="UP001210925">
    <property type="component" value="Unassembled WGS sequence"/>
</dbReference>
<protein>
    <submittedName>
        <fullName evidence="1">Uncharacterized protein</fullName>
    </submittedName>
</protein>
<evidence type="ECO:0000313" key="1">
    <source>
        <dbReference type="EMBL" id="KAJ3251501.1"/>
    </source>
</evidence>
<proteinExistence type="predicted"/>
<comment type="caution">
    <text evidence="1">The sequence shown here is derived from an EMBL/GenBank/DDBJ whole genome shotgun (WGS) entry which is preliminary data.</text>
</comment>
<evidence type="ECO:0000313" key="2">
    <source>
        <dbReference type="Proteomes" id="UP001210925"/>
    </source>
</evidence>
<sequence length="61" mass="7128">MDDGYKAYIQKNKEISIPISYKIYYISDNIELVTKVDKDGIGFCDPIIKSENMWFNIIVSF</sequence>
<dbReference type="EMBL" id="JADGKB010000180">
    <property type="protein sequence ID" value="KAJ3251501.1"/>
    <property type="molecule type" value="Genomic_DNA"/>
</dbReference>